<evidence type="ECO:0000256" key="2">
    <source>
        <dbReference type="SAM" id="Phobius"/>
    </source>
</evidence>
<reference evidence="3" key="1">
    <citation type="submission" date="2023-06" db="EMBL/GenBank/DDBJ databases">
        <title>Genome-scale phylogeny and comparative genomics of the fungal order Sordariales.</title>
        <authorList>
            <consortium name="Lawrence Berkeley National Laboratory"/>
            <person name="Hensen N."/>
            <person name="Bonometti L."/>
            <person name="Westerberg I."/>
            <person name="Brannstrom I.O."/>
            <person name="Guillou S."/>
            <person name="Cros-Aarteil S."/>
            <person name="Calhoun S."/>
            <person name="Haridas S."/>
            <person name="Kuo A."/>
            <person name="Mondo S."/>
            <person name="Pangilinan J."/>
            <person name="Riley R."/>
            <person name="Labutti K."/>
            <person name="Andreopoulos B."/>
            <person name="Lipzen A."/>
            <person name="Chen C."/>
            <person name="Yanf M."/>
            <person name="Daum C."/>
            <person name="Ng V."/>
            <person name="Clum A."/>
            <person name="Steindorff A."/>
            <person name="Ohm R."/>
            <person name="Martin F."/>
            <person name="Silar P."/>
            <person name="Natvig D."/>
            <person name="Lalanne C."/>
            <person name="Gautier V."/>
            <person name="Ament-Velasquez S.L."/>
            <person name="Kruys A."/>
            <person name="Hutchinson M.I."/>
            <person name="Powell A.J."/>
            <person name="Barry K."/>
            <person name="Miller A.N."/>
            <person name="Grigoriev I.V."/>
            <person name="Debuchy R."/>
            <person name="Gladieux P."/>
            <person name="Thoren M.H."/>
            <person name="Johannesson H."/>
        </authorList>
    </citation>
    <scope>NUCLEOTIDE SEQUENCE</scope>
    <source>
        <strain evidence="3">SMH4607-1</strain>
    </source>
</reference>
<accession>A0AA40BAK1</accession>
<sequence length="279" mass="29223">MAAAGDVSTCQLGYRWWSCSFGGQYFTGCCAIDACHQTPVGCPGYVQQPPATTTARHTSATSSNSATTSSGLSSSSIVTNTADPAPTHTPDSPTQTNAPSVGPEAGVASNNNGILIPVPALVVLVVGCFLLVVFAALLLCMRWGRQQRRRDQQRELAAGLAGLAAIPRGEGEISPVAPGNSAHIVGDMRVGDRDMEDISSVGSPMAASHEFRPDLSPNLSELDSSPIHGELDSVVVPTHGLADLQELERRPSEIPRATLSSADSNTYATSWTRFGHVQL</sequence>
<feature type="compositionally biased region" description="Low complexity" evidence="1">
    <location>
        <begin position="53"/>
        <end position="81"/>
    </location>
</feature>
<keyword evidence="2" id="KW-0812">Transmembrane</keyword>
<dbReference type="Proteomes" id="UP001172102">
    <property type="component" value="Unassembled WGS sequence"/>
</dbReference>
<feature type="transmembrane region" description="Helical" evidence="2">
    <location>
        <begin position="118"/>
        <end position="140"/>
    </location>
</feature>
<evidence type="ECO:0000313" key="4">
    <source>
        <dbReference type="Proteomes" id="UP001172102"/>
    </source>
</evidence>
<dbReference type="EMBL" id="JAUKUA010000001">
    <property type="protein sequence ID" value="KAK0730589.1"/>
    <property type="molecule type" value="Genomic_DNA"/>
</dbReference>
<comment type="caution">
    <text evidence="3">The sequence shown here is derived from an EMBL/GenBank/DDBJ whole genome shotgun (WGS) entry which is preliminary data.</text>
</comment>
<feature type="region of interest" description="Disordered" evidence="1">
    <location>
        <begin position="53"/>
        <end position="104"/>
    </location>
</feature>
<gene>
    <name evidence="3" type="ORF">B0H67DRAFT_41166</name>
</gene>
<organism evidence="3 4">
    <name type="scientific">Lasiosphaeris hirsuta</name>
    <dbReference type="NCBI Taxonomy" id="260670"/>
    <lineage>
        <taxon>Eukaryota</taxon>
        <taxon>Fungi</taxon>
        <taxon>Dikarya</taxon>
        <taxon>Ascomycota</taxon>
        <taxon>Pezizomycotina</taxon>
        <taxon>Sordariomycetes</taxon>
        <taxon>Sordariomycetidae</taxon>
        <taxon>Sordariales</taxon>
        <taxon>Lasiosphaeriaceae</taxon>
        <taxon>Lasiosphaeris</taxon>
    </lineage>
</organism>
<keyword evidence="4" id="KW-1185">Reference proteome</keyword>
<evidence type="ECO:0000313" key="3">
    <source>
        <dbReference type="EMBL" id="KAK0730589.1"/>
    </source>
</evidence>
<protein>
    <submittedName>
        <fullName evidence="3">Uncharacterized protein</fullName>
    </submittedName>
</protein>
<evidence type="ECO:0000256" key="1">
    <source>
        <dbReference type="SAM" id="MobiDB-lite"/>
    </source>
</evidence>
<feature type="compositionally biased region" description="Polar residues" evidence="1">
    <location>
        <begin position="89"/>
        <end position="99"/>
    </location>
</feature>
<proteinExistence type="predicted"/>
<dbReference type="AlphaFoldDB" id="A0AA40BAK1"/>
<name>A0AA40BAK1_9PEZI</name>
<keyword evidence="2" id="KW-0472">Membrane</keyword>
<keyword evidence="2" id="KW-1133">Transmembrane helix</keyword>